<evidence type="ECO:0000256" key="3">
    <source>
        <dbReference type="ARBA" id="ARBA00019683"/>
    </source>
</evidence>
<keyword evidence="12" id="KW-1185">Reference proteome</keyword>
<keyword evidence="6" id="KW-0010">Activator</keyword>
<dbReference type="OMA" id="SPRQMGP"/>
<dbReference type="Pfam" id="PF11594">
    <property type="entry name" value="Med28"/>
    <property type="match status" value="1"/>
</dbReference>
<evidence type="ECO:0000256" key="6">
    <source>
        <dbReference type="ARBA" id="ARBA00023159"/>
    </source>
</evidence>
<keyword evidence="7" id="KW-0804">Transcription</keyword>
<dbReference type="EnsemblMetazoa" id="XM_781174">
    <property type="protein sequence ID" value="XP_786267"/>
    <property type="gene ID" value="LOC581161"/>
</dbReference>
<feature type="compositionally biased region" description="Low complexity" evidence="10">
    <location>
        <begin position="118"/>
        <end position="143"/>
    </location>
</feature>
<feature type="compositionally biased region" description="Low complexity" evidence="10">
    <location>
        <begin position="158"/>
        <end position="168"/>
    </location>
</feature>
<dbReference type="RefSeq" id="XP_786267.1">
    <property type="nucleotide sequence ID" value="XM_781174.5"/>
</dbReference>
<sequence length="211" mass="23034">MATHVGPSTDRHLVDELEAAFKACLSPLVAQENVHVSDQVELKTSVDQSMQRYQELAKETENFFLQRQMLMATTKPESIIKEEIDELKAELTRKNALLQKQQTKVNNWLGILQSLECGGPPQQQPHAQQQQLHHGQIQQQQQQLARGTMSIPSGNIPQQQSGGQQHHGVVGAASIAGGGDATPISIATTPLSGPLAHLEQATSNIGGFDRR</sequence>
<evidence type="ECO:0000256" key="10">
    <source>
        <dbReference type="SAM" id="MobiDB-lite"/>
    </source>
</evidence>
<evidence type="ECO:0000256" key="5">
    <source>
        <dbReference type="ARBA" id="ARBA00023054"/>
    </source>
</evidence>
<dbReference type="InParanoid" id="A0A7M7NTN1"/>
<dbReference type="GO" id="GO:0016592">
    <property type="term" value="C:mediator complex"/>
    <property type="evidence" value="ECO:0000318"/>
    <property type="project" value="GO_Central"/>
</dbReference>
<evidence type="ECO:0000256" key="2">
    <source>
        <dbReference type="ARBA" id="ARBA00005571"/>
    </source>
</evidence>
<comment type="similarity">
    <text evidence="2">Belongs to the Mediator complex subunit 28 family.</text>
</comment>
<evidence type="ECO:0000256" key="8">
    <source>
        <dbReference type="ARBA" id="ARBA00023242"/>
    </source>
</evidence>
<dbReference type="RefSeq" id="XP_030841473.1">
    <property type="nucleotide sequence ID" value="XM_030985613.1"/>
</dbReference>
<feature type="region of interest" description="Disordered" evidence="10">
    <location>
        <begin position="117"/>
        <end position="168"/>
    </location>
</feature>
<keyword evidence="5" id="KW-0175">Coiled coil</keyword>
<dbReference type="KEGG" id="spu:115924035"/>
<dbReference type="AlphaFoldDB" id="A0A7M7NTN1"/>
<evidence type="ECO:0000313" key="11">
    <source>
        <dbReference type="EnsemblMetazoa" id="XP_030841473"/>
    </source>
</evidence>
<dbReference type="Proteomes" id="UP000007110">
    <property type="component" value="Unassembled WGS sequence"/>
</dbReference>
<dbReference type="GeneID" id="115924035"/>
<dbReference type="OrthoDB" id="2286203at2759"/>
<dbReference type="GeneID" id="581161"/>
<protein>
    <recommendedName>
        <fullName evidence="3">Mediator of RNA polymerase II transcription subunit 28</fullName>
    </recommendedName>
    <alternativeName>
        <fullName evidence="9">Mediator complex subunit 28</fullName>
    </alternativeName>
</protein>
<proteinExistence type="inferred from homology"/>
<keyword evidence="8" id="KW-0539">Nucleus</keyword>
<evidence type="ECO:0000256" key="4">
    <source>
        <dbReference type="ARBA" id="ARBA00023015"/>
    </source>
</evidence>
<evidence type="ECO:0000256" key="7">
    <source>
        <dbReference type="ARBA" id="ARBA00023163"/>
    </source>
</evidence>
<name>A0A7M7NTN1_STRPU</name>
<dbReference type="EnsemblMetazoa" id="XM_030985613">
    <property type="protein sequence ID" value="XP_030841473"/>
    <property type="gene ID" value="LOC115924035"/>
</dbReference>
<accession>A0A7M7NTN1</accession>
<organism evidence="11 12">
    <name type="scientific">Strongylocentrotus purpuratus</name>
    <name type="common">Purple sea urchin</name>
    <dbReference type="NCBI Taxonomy" id="7668"/>
    <lineage>
        <taxon>Eukaryota</taxon>
        <taxon>Metazoa</taxon>
        <taxon>Echinodermata</taxon>
        <taxon>Eleutherozoa</taxon>
        <taxon>Echinozoa</taxon>
        <taxon>Echinoidea</taxon>
        <taxon>Euechinoidea</taxon>
        <taxon>Echinacea</taxon>
        <taxon>Camarodonta</taxon>
        <taxon>Echinidea</taxon>
        <taxon>Strongylocentrotidae</taxon>
        <taxon>Strongylocentrotus</taxon>
    </lineage>
</organism>
<evidence type="ECO:0000313" key="12">
    <source>
        <dbReference type="Proteomes" id="UP000007110"/>
    </source>
</evidence>
<reference evidence="11" key="2">
    <citation type="submission" date="2021-01" db="UniProtKB">
        <authorList>
            <consortium name="EnsemblMetazoa"/>
        </authorList>
    </citation>
    <scope>IDENTIFICATION</scope>
</reference>
<evidence type="ECO:0000256" key="1">
    <source>
        <dbReference type="ARBA" id="ARBA00004123"/>
    </source>
</evidence>
<comment type="subcellular location">
    <subcellularLocation>
        <location evidence="1">Nucleus</location>
    </subcellularLocation>
</comment>
<keyword evidence="4" id="KW-0805">Transcription regulation</keyword>
<evidence type="ECO:0000256" key="9">
    <source>
        <dbReference type="ARBA" id="ARBA00031964"/>
    </source>
</evidence>
<dbReference type="PANTHER" id="PTHR13512">
    <property type="entry name" value="MEDIATOR COMPLEX SUBUNIT 28"/>
    <property type="match status" value="1"/>
</dbReference>
<reference evidence="12" key="1">
    <citation type="submission" date="2015-02" db="EMBL/GenBank/DDBJ databases">
        <title>Genome sequencing for Strongylocentrotus purpuratus.</title>
        <authorList>
            <person name="Murali S."/>
            <person name="Liu Y."/>
            <person name="Vee V."/>
            <person name="English A."/>
            <person name="Wang M."/>
            <person name="Skinner E."/>
            <person name="Han Y."/>
            <person name="Muzny D.M."/>
            <person name="Worley K.C."/>
            <person name="Gibbs R.A."/>
        </authorList>
    </citation>
    <scope>NUCLEOTIDE SEQUENCE</scope>
</reference>
<dbReference type="InterPro" id="IPR021640">
    <property type="entry name" value="Mediator_Med28"/>
</dbReference>
<dbReference type="PANTHER" id="PTHR13512:SF2">
    <property type="entry name" value="MEDIATOR OF RNA POLYMERASE II TRANSCRIPTION SUBUNIT 28"/>
    <property type="match status" value="1"/>
</dbReference>
<dbReference type="KEGG" id="spu:581161"/>